<protein>
    <submittedName>
        <fullName evidence="2">Uncharacterized protein</fullName>
    </submittedName>
</protein>
<evidence type="ECO:0000313" key="2">
    <source>
        <dbReference type="EMBL" id="JAD74205.1"/>
    </source>
</evidence>
<proteinExistence type="predicted"/>
<feature type="compositionally biased region" description="Polar residues" evidence="1">
    <location>
        <begin position="10"/>
        <end position="23"/>
    </location>
</feature>
<name>A0A0A9CLF5_ARUDO</name>
<sequence>MHLPFLSGTMPETQKQDAFSSITPKKRKEKGNSTRQPWHNEVKQQWPCRNPVDTLPKGPIYAW</sequence>
<reference evidence="2" key="1">
    <citation type="submission" date="2014-09" db="EMBL/GenBank/DDBJ databases">
        <authorList>
            <person name="Magalhaes I.L.F."/>
            <person name="Oliveira U."/>
            <person name="Santos F.R."/>
            <person name="Vidigal T.H.D.A."/>
            <person name="Brescovit A.D."/>
            <person name="Santos A.J."/>
        </authorList>
    </citation>
    <scope>NUCLEOTIDE SEQUENCE</scope>
    <source>
        <tissue evidence="2">Shoot tissue taken approximately 20 cm above the soil surface</tissue>
    </source>
</reference>
<organism evidence="2">
    <name type="scientific">Arundo donax</name>
    <name type="common">Giant reed</name>
    <name type="synonym">Donax arundinaceus</name>
    <dbReference type="NCBI Taxonomy" id="35708"/>
    <lineage>
        <taxon>Eukaryota</taxon>
        <taxon>Viridiplantae</taxon>
        <taxon>Streptophyta</taxon>
        <taxon>Embryophyta</taxon>
        <taxon>Tracheophyta</taxon>
        <taxon>Spermatophyta</taxon>
        <taxon>Magnoliopsida</taxon>
        <taxon>Liliopsida</taxon>
        <taxon>Poales</taxon>
        <taxon>Poaceae</taxon>
        <taxon>PACMAD clade</taxon>
        <taxon>Arundinoideae</taxon>
        <taxon>Arundineae</taxon>
        <taxon>Arundo</taxon>
    </lineage>
</organism>
<feature type="region of interest" description="Disordered" evidence="1">
    <location>
        <begin position="1"/>
        <end position="63"/>
    </location>
</feature>
<dbReference type="EMBL" id="GBRH01223690">
    <property type="protein sequence ID" value="JAD74205.1"/>
    <property type="molecule type" value="Transcribed_RNA"/>
</dbReference>
<evidence type="ECO:0000256" key="1">
    <source>
        <dbReference type="SAM" id="MobiDB-lite"/>
    </source>
</evidence>
<dbReference type="AlphaFoldDB" id="A0A0A9CLF5"/>
<accession>A0A0A9CLF5</accession>
<reference evidence="2" key="2">
    <citation type="journal article" date="2015" name="Data Brief">
        <title>Shoot transcriptome of the giant reed, Arundo donax.</title>
        <authorList>
            <person name="Barrero R.A."/>
            <person name="Guerrero F.D."/>
            <person name="Moolhuijzen P."/>
            <person name="Goolsby J.A."/>
            <person name="Tidwell J."/>
            <person name="Bellgard S.E."/>
            <person name="Bellgard M.I."/>
        </authorList>
    </citation>
    <scope>NUCLEOTIDE SEQUENCE</scope>
    <source>
        <tissue evidence="2">Shoot tissue taken approximately 20 cm above the soil surface</tissue>
    </source>
</reference>